<dbReference type="InterPro" id="IPR011257">
    <property type="entry name" value="DNA_glycosylase"/>
</dbReference>
<evidence type="ECO:0000313" key="2">
    <source>
        <dbReference type="EMBL" id="TWT58599.1"/>
    </source>
</evidence>
<feature type="region of interest" description="Disordered" evidence="1">
    <location>
        <begin position="237"/>
        <end position="295"/>
    </location>
</feature>
<dbReference type="Gene3D" id="1.10.1670.10">
    <property type="entry name" value="Helix-hairpin-Helix base-excision DNA repair enzymes (C-terminal)"/>
    <property type="match status" value="1"/>
</dbReference>
<dbReference type="GO" id="GO:0006281">
    <property type="term" value="P:DNA repair"/>
    <property type="evidence" value="ECO:0007669"/>
    <property type="project" value="InterPro"/>
</dbReference>
<dbReference type="Gene3D" id="1.10.340.30">
    <property type="entry name" value="Hypothetical protein, domain 2"/>
    <property type="match status" value="1"/>
</dbReference>
<name>A0A5C5X7G4_9PLAN</name>
<dbReference type="RefSeq" id="WP_146509101.1">
    <property type="nucleotide sequence ID" value="NZ_SIHI01000001.1"/>
</dbReference>
<protein>
    <recommendedName>
        <fullName evidence="4">Endonuclease III</fullName>
    </recommendedName>
</protein>
<organism evidence="2 3">
    <name type="scientific">Thalassoglobus neptunius</name>
    <dbReference type="NCBI Taxonomy" id="1938619"/>
    <lineage>
        <taxon>Bacteria</taxon>
        <taxon>Pseudomonadati</taxon>
        <taxon>Planctomycetota</taxon>
        <taxon>Planctomycetia</taxon>
        <taxon>Planctomycetales</taxon>
        <taxon>Planctomycetaceae</taxon>
        <taxon>Thalassoglobus</taxon>
    </lineage>
</organism>
<evidence type="ECO:0008006" key="4">
    <source>
        <dbReference type="Google" id="ProtNLM"/>
    </source>
</evidence>
<dbReference type="GO" id="GO:0003824">
    <property type="term" value="F:catalytic activity"/>
    <property type="evidence" value="ECO:0007669"/>
    <property type="project" value="InterPro"/>
</dbReference>
<dbReference type="AlphaFoldDB" id="A0A5C5X7G4"/>
<evidence type="ECO:0000256" key="1">
    <source>
        <dbReference type="SAM" id="MobiDB-lite"/>
    </source>
</evidence>
<dbReference type="Proteomes" id="UP000317243">
    <property type="component" value="Unassembled WGS sequence"/>
</dbReference>
<evidence type="ECO:0000313" key="3">
    <source>
        <dbReference type="Proteomes" id="UP000317243"/>
    </source>
</evidence>
<gene>
    <name evidence="2" type="ORF">KOR42_19810</name>
</gene>
<reference evidence="2 3" key="1">
    <citation type="submission" date="2019-02" db="EMBL/GenBank/DDBJ databases">
        <title>Deep-cultivation of Planctomycetes and their phenomic and genomic characterization uncovers novel biology.</title>
        <authorList>
            <person name="Wiegand S."/>
            <person name="Jogler M."/>
            <person name="Boedeker C."/>
            <person name="Pinto D."/>
            <person name="Vollmers J."/>
            <person name="Rivas-Marin E."/>
            <person name="Kohn T."/>
            <person name="Peeters S.H."/>
            <person name="Heuer A."/>
            <person name="Rast P."/>
            <person name="Oberbeckmann S."/>
            <person name="Bunk B."/>
            <person name="Jeske O."/>
            <person name="Meyerdierks A."/>
            <person name="Storesund J.E."/>
            <person name="Kallscheuer N."/>
            <person name="Luecker S."/>
            <person name="Lage O.M."/>
            <person name="Pohl T."/>
            <person name="Merkel B.J."/>
            <person name="Hornburger P."/>
            <person name="Mueller R.-W."/>
            <person name="Bruemmer F."/>
            <person name="Labrenz M."/>
            <person name="Spormann A.M."/>
            <person name="Op Den Camp H."/>
            <person name="Overmann J."/>
            <person name="Amann R."/>
            <person name="Jetten M.S.M."/>
            <person name="Mascher T."/>
            <person name="Medema M.H."/>
            <person name="Devos D.P."/>
            <person name="Kaster A.-K."/>
            <person name="Ovreas L."/>
            <person name="Rohde M."/>
            <person name="Galperin M.Y."/>
            <person name="Jogler C."/>
        </authorList>
    </citation>
    <scope>NUCLEOTIDE SEQUENCE [LARGE SCALE GENOMIC DNA]</scope>
    <source>
        <strain evidence="2 3">KOR42</strain>
    </source>
</reference>
<dbReference type="EMBL" id="SIHI01000001">
    <property type="protein sequence ID" value="TWT58599.1"/>
    <property type="molecule type" value="Genomic_DNA"/>
</dbReference>
<keyword evidence="3" id="KW-1185">Reference proteome</keyword>
<feature type="compositionally biased region" description="Basic residues" evidence="1">
    <location>
        <begin position="260"/>
        <end position="295"/>
    </location>
</feature>
<accession>A0A5C5X7G4</accession>
<comment type="caution">
    <text evidence="2">The sequence shown here is derived from an EMBL/GenBank/DDBJ whole genome shotgun (WGS) entry which is preliminary data.</text>
</comment>
<dbReference type="InterPro" id="IPR023170">
    <property type="entry name" value="HhH_base_excis_C"/>
</dbReference>
<proteinExistence type="predicted"/>
<dbReference type="SUPFAM" id="SSF48150">
    <property type="entry name" value="DNA-glycosylase"/>
    <property type="match status" value="1"/>
</dbReference>
<feature type="compositionally biased region" description="Basic residues" evidence="1">
    <location>
        <begin position="238"/>
        <end position="252"/>
    </location>
</feature>
<sequence length="295" mass="32749">MPASKSLKAADKQKILKKLVTEMKKHVKGSVPKHNHTVLETVLYSACLENVSYEAADQAYSNLLDTFFDLNEVRVSSVAEIVEALGDVHEADWKALRVRETLQDVFEKNFAFDLEILKRKTQEVANKELSEIPHISPFMRDFTVQHALGAHVLPVDDKMTQLLKWLGLVEASATSDQAADAIKAGIKKSEGPQFCFLMKSVSVDPVLQPGLEQYQDLDPETDPFACASRLADLYKNPVKPKRAKSATKKVSRKKPEAKTSTRKTAKKAATKSKTTAKKVKKPTKTAKKSKRSAGN</sequence>
<dbReference type="OrthoDB" id="268440at2"/>